<dbReference type="GO" id="GO:0050660">
    <property type="term" value="F:flavin adenine dinucleotide binding"/>
    <property type="evidence" value="ECO:0007669"/>
    <property type="project" value="InterPro"/>
</dbReference>
<dbReference type="RefSeq" id="WP_167484806.1">
    <property type="nucleotide sequence ID" value="NZ_CP046173.1"/>
</dbReference>
<dbReference type="InterPro" id="IPR046373">
    <property type="entry name" value="Acyl-CoA_Oxase/DH_mid-dom_sf"/>
</dbReference>
<dbReference type="PANTHER" id="PTHR43292:SF3">
    <property type="entry name" value="ACYL-COA DEHYDROGENASE FADE29"/>
    <property type="match status" value="1"/>
</dbReference>
<evidence type="ECO:0000259" key="7">
    <source>
        <dbReference type="Pfam" id="PF00441"/>
    </source>
</evidence>
<keyword evidence="5 6" id="KW-0560">Oxidoreductase</keyword>
<reference evidence="10 11" key="1">
    <citation type="journal article" date="2019" name="ACS Chem. Biol.">
        <title>Identification and Mobilization of a Cryptic Antibiotic Biosynthesis Gene Locus from a Human-Pathogenic Nocardia Isolate.</title>
        <authorList>
            <person name="Herisse M."/>
            <person name="Ishida K."/>
            <person name="Porter J.L."/>
            <person name="Howden B."/>
            <person name="Hertweck C."/>
            <person name="Stinear T.P."/>
            <person name="Pidot S.J."/>
        </authorList>
    </citation>
    <scope>NUCLEOTIDE SEQUENCE [LARGE SCALE GENOMIC DNA]</scope>
    <source>
        <strain evidence="10 11">AUSMDU00012715</strain>
    </source>
</reference>
<dbReference type="Pfam" id="PF02770">
    <property type="entry name" value="Acyl-CoA_dh_M"/>
    <property type="match status" value="1"/>
</dbReference>
<protein>
    <submittedName>
        <fullName evidence="10">Acyl-CoA dehydrogenase</fullName>
    </submittedName>
</protein>
<dbReference type="Gene3D" id="1.10.540.10">
    <property type="entry name" value="Acyl-CoA dehydrogenase/oxidase, N-terminal domain"/>
    <property type="match status" value="1"/>
</dbReference>
<dbReference type="InterPro" id="IPR009075">
    <property type="entry name" value="AcylCo_DH/oxidase_C"/>
</dbReference>
<dbReference type="Gene3D" id="2.40.110.10">
    <property type="entry name" value="Butyryl-CoA Dehydrogenase, subunit A, domain 2"/>
    <property type="match status" value="1"/>
</dbReference>
<evidence type="ECO:0000256" key="6">
    <source>
        <dbReference type="RuleBase" id="RU362125"/>
    </source>
</evidence>
<comment type="similarity">
    <text evidence="2 6">Belongs to the acyl-CoA dehydrogenase family.</text>
</comment>
<dbReference type="InterPro" id="IPR006091">
    <property type="entry name" value="Acyl-CoA_Oxase/DH_mid-dom"/>
</dbReference>
<dbReference type="InterPro" id="IPR013786">
    <property type="entry name" value="AcylCoA_DH/ox_N"/>
</dbReference>
<evidence type="ECO:0000256" key="2">
    <source>
        <dbReference type="ARBA" id="ARBA00009347"/>
    </source>
</evidence>
<dbReference type="GO" id="GO:0016627">
    <property type="term" value="F:oxidoreductase activity, acting on the CH-CH group of donors"/>
    <property type="evidence" value="ECO:0007669"/>
    <property type="project" value="InterPro"/>
</dbReference>
<dbReference type="GO" id="GO:0005886">
    <property type="term" value="C:plasma membrane"/>
    <property type="evidence" value="ECO:0007669"/>
    <property type="project" value="TreeGrafter"/>
</dbReference>
<dbReference type="Pfam" id="PF00441">
    <property type="entry name" value="Acyl-CoA_dh_1"/>
    <property type="match status" value="1"/>
</dbReference>
<accession>A0A6G9YVZ8</accession>
<keyword evidence="3 6" id="KW-0285">Flavoprotein</keyword>
<sequence length="376" mass="41487">MDLELDTAALEFRREVRDFLRANLLATALPSMDTRVGFEAHRAWERTLAQARLSVVSWPEEFGGRDASLLHWVLFEDEYYAAGAPGRVSQNGIFLLAPTLFEHGTPEQLNRILPRMARGDDIWAQAWSEPEAGSDLAGIRSTARRTGGGWLLSGQKTWSSRASYADWAFGLFRSDPEAERHRGLTYVMFPLSADGVTVRPIPQLDGEPGFAEIFLDNVFVPDRDVIGEPNNGWRVAMSTSSNERGLSLRSPGRFTATARRLLALWRESADPADTAARNRVVDAWIGAQAYELSTLATVTHLAEGGRLGAESSVNKVFWSELDIAMHETALDLLGAAGERSGPWTDGYLFSLAGPIYAGTNEIQRNIIAERLLGLPR</sequence>
<feature type="domain" description="Acyl-CoA dehydrogenase/oxidase N-terminal" evidence="9">
    <location>
        <begin position="11"/>
        <end position="120"/>
    </location>
</feature>
<dbReference type="Gene3D" id="1.20.140.10">
    <property type="entry name" value="Butyryl-CoA Dehydrogenase, subunit A, domain 3"/>
    <property type="match status" value="1"/>
</dbReference>
<dbReference type="SUPFAM" id="SSF47203">
    <property type="entry name" value="Acyl-CoA dehydrogenase C-terminal domain-like"/>
    <property type="match status" value="1"/>
</dbReference>
<dbReference type="AlphaFoldDB" id="A0A6G9YVZ8"/>
<evidence type="ECO:0000313" key="11">
    <source>
        <dbReference type="Proteomes" id="UP000500953"/>
    </source>
</evidence>
<name>A0A6G9YVZ8_9NOCA</name>
<dbReference type="PANTHER" id="PTHR43292">
    <property type="entry name" value="ACYL-COA DEHYDROGENASE"/>
    <property type="match status" value="1"/>
</dbReference>
<comment type="cofactor">
    <cofactor evidence="1 6">
        <name>FAD</name>
        <dbReference type="ChEBI" id="CHEBI:57692"/>
    </cofactor>
</comment>
<keyword evidence="4 6" id="KW-0274">FAD</keyword>
<dbReference type="InterPro" id="IPR036250">
    <property type="entry name" value="AcylCo_DH-like_C"/>
</dbReference>
<evidence type="ECO:0000259" key="8">
    <source>
        <dbReference type="Pfam" id="PF02770"/>
    </source>
</evidence>
<evidence type="ECO:0000256" key="1">
    <source>
        <dbReference type="ARBA" id="ARBA00001974"/>
    </source>
</evidence>
<proteinExistence type="inferred from homology"/>
<evidence type="ECO:0000313" key="10">
    <source>
        <dbReference type="EMBL" id="QIS17404.1"/>
    </source>
</evidence>
<evidence type="ECO:0000259" key="9">
    <source>
        <dbReference type="Pfam" id="PF02771"/>
    </source>
</evidence>
<dbReference type="EMBL" id="CP046173">
    <property type="protein sequence ID" value="QIS17404.1"/>
    <property type="molecule type" value="Genomic_DNA"/>
</dbReference>
<evidence type="ECO:0000256" key="5">
    <source>
        <dbReference type="ARBA" id="ARBA00023002"/>
    </source>
</evidence>
<organism evidence="10 11">
    <name type="scientific">Nocardia terpenica</name>
    <dbReference type="NCBI Taxonomy" id="455432"/>
    <lineage>
        <taxon>Bacteria</taxon>
        <taxon>Bacillati</taxon>
        <taxon>Actinomycetota</taxon>
        <taxon>Actinomycetes</taxon>
        <taxon>Mycobacteriales</taxon>
        <taxon>Nocardiaceae</taxon>
        <taxon>Nocardia</taxon>
    </lineage>
</organism>
<dbReference type="SUPFAM" id="SSF56645">
    <property type="entry name" value="Acyl-CoA dehydrogenase NM domain-like"/>
    <property type="match status" value="1"/>
</dbReference>
<feature type="domain" description="Acyl-CoA oxidase/dehydrogenase middle" evidence="8">
    <location>
        <begin position="124"/>
        <end position="218"/>
    </location>
</feature>
<dbReference type="InterPro" id="IPR009100">
    <property type="entry name" value="AcylCoA_DH/oxidase_NM_dom_sf"/>
</dbReference>
<dbReference type="Proteomes" id="UP000500953">
    <property type="component" value="Chromosome"/>
</dbReference>
<dbReference type="Pfam" id="PF02771">
    <property type="entry name" value="Acyl-CoA_dh_N"/>
    <property type="match status" value="1"/>
</dbReference>
<dbReference type="InterPro" id="IPR052161">
    <property type="entry name" value="Mycobact_Acyl-CoA_DH"/>
</dbReference>
<evidence type="ECO:0000256" key="3">
    <source>
        <dbReference type="ARBA" id="ARBA00022630"/>
    </source>
</evidence>
<dbReference type="InterPro" id="IPR037069">
    <property type="entry name" value="AcylCoA_DH/ox_N_sf"/>
</dbReference>
<feature type="domain" description="Acyl-CoA dehydrogenase/oxidase C-terminal" evidence="7">
    <location>
        <begin position="230"/>
        <end position="372"/>
    </location>
</feature>
<evidence type="ECO:0000256" key="4">
    <source>
        <dbReference type="ARBA" id="ARBA00022827"/>
    </source>
</evidence>
<gene>
    <name evidence="10" type="ORF">F6W96_02845</name>
</gene>